<dbReference type="InterPro" id="IPR023885">
    <property type="entry name" value="4Fe4S-binding_SPASM_dom"/>
</dbReference>
<keyword evidence="3" id="KW-0408">Iron</keyword>
<dbReference type="SFLD" id="SFLDG01067">
    <property type="entry name" value="SPASM/twitch_domain_containing"/>
    <property type="match status" value="1"/>
</dbReference>
<dbReference type="GO" id="GO:0046872">
    <property type="term" value="F:metal ion binding"/>
    <property type="evidence" value="ECO:0007669"/>
    <property type="project" value="UniProtKB-KW"/>
</dbReference>
<dbReference type="SUPFAM" id="SSF102114">
    <property type="entry name" value="Radical SAM enzymes"/>
    <property type="match status" value="1"/>
</dbReference>
<dbReference type="AlphaFoldDB" id="A0A9E8ZAN7"/>
<dbReference type="GO" id="GO:0003824">
    <property type="term" value="F:catalytic activity"/>
    <property type="evidence" value="ECO:0007669"/>
    <property type="project" value="InterPro"/>
</dbReference>
<dbReference type="InterPro" id="IPR013785">
    <property type="entry name" value="Aldolase_TIM"/>
</dbReference>
<dbReference type="PROSITE" id="PS51918">
    <property type="entry name" value="RADICAL_SAM"/>
    <property type="match status" value="1"/>
</dbReference>
<accession>A0A9E8ZAN7</accession>
<evidence type="ECO:0000256" key="1">
    <source>
        <dbReference type="ARBA" id="ARBA00022691"/>
    </source>
</evidence>
<dbReference type="RefSeq" id="WP_268609489.1">
    <property type="nucleotide sequence ID" value="NZ_CP113797.1"/>
</dbReference>
<keyword evidence="2" id="KW-0479">Metal-binding</keyword>
<reference evidence="6" key="1">
    <citation type="submission" date="2022-12" db="EMBL/GenBank/DDBJ databases">
        <title>Polyphasic identification of a Novel Hot-Spring Cyanobacterium Ocullathermofonsia sinensis gen nov. sp. nov. and Genomic Insights on its Adaptations to the Thermal Habitat.</title>
        <authorList>
            <person name="Daroch M."/>
            <person name="Tang J."/>
            <person name="Jiang Y."/>
        </authorList>
    </citation>
    <scope>NUCLEOTIDE SEQUENCE</scope>
    <source>
        <strain evidence="6">PKUAC-SCTA174</strain>
    </source>
</reference>
<sequence length="369" mass="42227">MNIGDLTQAAVAHITGNFSERLYLSAGWDVTKPRVVRAIINEHCNYRCKYCHFWRQDRYRDEMSIEQWQAALYSLKEFIGRYTIQFSGGEPFIKKGVLRLLDFCHREGINWGAITNGSTLSRGTIERIVAAHPMNLDISVDGTTAEIHDTVRGMSGSLQQITRGIELLRTGRDRHHLNFPIRIKPTVHRLNFRNLPALVEWAETIGATTIDFSPVRTSPMEFEADLWIRDHDELNELRQICETLVDLKRTGAAIETSEEKLLSFPDHFEEKVVRTGVSPCRVGLREYQILADGHVRMCWFFPPIGNVKTHSAREIWYGETAQRLRSQMTGCTKFGTVDCANSCLAHRSLRQEIKRGLLLLRRSGAEATR</sequence>
<keyword evidence="1" id="KW-0949">S-adenosyl-L-methionine</keyword>
<dbReference type="InterPro" id="IPR058240">
    <property type="entry name" value="rSAM_sf"/>
</dbReference>
<dbReference type="EMBL" id="CP113797">
    <property type="protein sequence ID" value="WAL59695.1"/>
    <property type="molecule type" value="Genomic_DNA"/>
</dbReference>
<dbReference type="PANTHER" id="PTHR11228:SF7">
    <property type="entry name" value="PQQA PEPTIDE CYCLASE"/>
    <property type="match status" value="1"/>
</dbReference>
<dbReference type="InterPro" id="IPR007197">
    <property type="entry name" value="rSAM"/>
</dbReference>
<evidence type="ECO:0000259" key="5">
    <source>
        <dbReference type="PROSITE" id="PS51918"/>
    </source>
</evidence>
<dbReference type="GO" id="GO:0051536">
    <property type="term" value="F:iron-sulfur cluster binding"/>
    <property type="evidence" value="ECO:0007669"/>
    <property type="project" value="UniProtKB-KW"/>
</dbReference>
<protein>
    <submittedName>
        <fullName evidence="6">Radical SAM protein</fullName>
    </submittedName>
</protein>
<dbReference type="CDD" id="cd21109">
    <property type="entry name" value="SPASM"/>
    <property type="match status" value="1"/>
</dbReference>
<dbReference type="CDD" id="cd01335">
    <property type="entry name" value="Radical_SAM"/>
    <property type="match status" value="1"/>
</dbReference>
<dbReference type="KEGG" id="tsin:OXH18_21365"/>
<dbReference type="Proteomes" id="UP001163152">
    <property type="component" value="Chromosome"/>
</dbReference>
<organism evidence="6 7">
    <name type="scientific">Thermocoleostomius sinensis A174</name>
    <dbReference type="NCBI Taxonomy" id="2016057"/>
    <lineage>
        <taxon>Bacteria</taxon>
        <taxon>Bacillati</taxon>
        <taxon>Cyanobacteriota</taxon>
        <taxon>Cyanophyceae</taxon>
        <taxon>Oculatellales</taxon>
        <taxon>Oculatellaceae</taxon>
        <taxon>Thermocoleostomius</taxon>
    </lineage>
</organism>
<evidence type="ECO:0000313" key="7">
    <source>
        <dbReference type="Proteomes" id="UP001163152"/>
    </source>
</evidence>
<dbReference type="InterPro" id="IPR050377">
    <property type="entry name" value="Radical_SAM_PqqE_MftC-like"/>
</dbReference>
<evidence type="ECO:0000256" key="4">
    <source>
        <dbReference type="ARBA" id="ARBA00023014"/>
    </source>
</evidence>
<dbReference type="Pfam" id="PF04055">
    <property type="entry name" value="Radical_SAM"/>
    <property type="match status" value="1"/>
</dbReference>
<keyword evidence="4" id="KW-0411">Iron-sulfur</keyword>
<proteinExistence type="predicted"/>
<evidence type="ECO:0000313" key="6">
    <source>
        <dbReference type="EMBL" id="WAL59695.1"/>
    </source>
</evidence>
<evidence type="ECO:0000256" key="3">
    <source>
        <dbReference type="ARBA" id="ARBA00023004"/>
    </source>
</evidence>
<dbReference type="SFLD" id="SFLDG01386">
    <property type="entry name" value="main_SPASM_domain-containing"/>
    <property type="match status" value="1"/>
</dbReference>
<name>A0A9E8ZAN7_9CYAN</name>
<dbReference type="SFLD" id="SFLDS00029">
    <property type="entry name" value="Radical_SAM"/>
    <property type="match status" value="1"/>
</dbReference>
<evidence type="ECO:0000256" key="2">
    <source>
        <dbReference type="ARBA" id="ARBA00022723"/>
    </source>
</evidence>
<dbReference type="PANTHER" id="PTHR11228">
    <property type="entry name" value="RADICAL SAM DOMAIN PROTEIN"/>
    <property type="match status" value="1"/>
</dbReference>
<keyword evidence="7" id="KW-1185">Reference proteome</keyword>
<feature type="domain" description="Radical SAM core" evidence="5">
    <location>
        <begin position="30"/>
        <end position="248"/>
    </location>
</feature>
<gene>
    <name evidence="6" type="ORF">OXH18_21365</name>
</gene>
<dbReference type="Pfam" id="PF13186">
    <property type="entry name" value="SPASM"/>
    <property type="match status" value="1"/>
</dbReference>
<dbReference type="Gene3D" id="3.20.20.70">
    <property type="entry name" value="Aldolase class I"/>
    <property type="match status" value="1"/>
</dbReference>